<evidence type="ECO:0000259" key="6">
    <source>
        <dbReference type="Pfam" id="PF04542"/>
    </source>
</evidence>
<keyword evidence="5" id="KW-0804">Transcription</keyword>
<dbReference type="InterPro" id="IPR014284">
    <property type="entry name" value="RNA_pol_sigma-70_dom"/>
</dbReference>
<feature type="domain" description="RNA polymerase sigma factor 70 region 4 type 2" evidence="7">
    <location>
        <begin position="119"/>
        <end position="171"/>
    </location>
</feature>
<keyword evidence="3" id="KW-0731">Sigma factor</keyword>
<dbReference type="InterPro" id="IPR007627">
    <property type="entry name" value="RNA_pol_sigma70_r2"/>
</dbReference>
<dbReference type="InterPro" id="IPR013324">
    <property type="entry name" value="RNA_pol_sigma_r3/r4-like"/>
</dbReference>
<evidence type="ECO:0000256" key="5">
    <source>
        <dbReference type="ARBA" id="ARBA00023163"/>
    </source>
</evidence>
<comment type="similarity">
    <text evidence="1">Belongs to the sigma-70 factor family. ECF subfamily.</text>
</comment>
<dbReference type="SUPFAM" id="SSF88946">
    <property type="entry name" value="Sigma2 domain of RNA polymerase sigma factors"/>
    <property type="match status" value="1"/>
</dbReference>
<dbReference type="CDD" id="cd06171">
    <property type="entry name" value="Sigma70_r4"/>
    <property type="match status" value="1"/>
</dbReference>
<organism evidence="8 9">
    <name type="scientific">Chungangia koreensis</name>
    <dbReference type="NCBI Taxonomy" id="752657"/>
    <lineage>
        <taxon>Bacteria</taxon>
        <taxon>Bacillati</taxon>
        <taxon>Bacillota</taxon>
        <taxon>Bacilli</taxon>
        <taxon>Lactobacillales</taxon>
        <taxon>Chungangia</taxon>
    </lineage>
</organism>
<keyword evidence="4" id="KW-0238">DNA-binding</keyword>
<dbReference type="InterPro" id="IPR039425">
    <property type="entry name" value="RNA_pol_sigma-70-like"/>
</dbReference>
<proteinExistence type="inferred from homology"/>
<evidence type="ECO:0000256" key="4">
    <source>
        <dbReference type="ARBA" id="ARBA00023125"/>
    </source>
</evidence>
<dbReference type="Gene3D" id="1.10.1740.10">
    <property type="match status" value="1"/>
</dbReference>
<evidence type="ECO:0000256" key="3">
    <source>
        <dbReference type="ARBA" id="ARBA00023082"/>
    </source>
</evidence>
<reference evidence="9" key="1">
    <citation type="journal article" date="2019" name="Int. J. Syst. Evol. Microbiol.">
        <title>The Global Catalogue of Microorganisms (GCM) 10K type strain sequencing project: providing services to taxonomists for standard genome sequencing and annotation.</title>
        <authorList>
            <consortium name="The Broad Institute Genomics Platform"/>
            <consortium name="The Broad Institute Genome Sequencing Center for Infectious Disease"/>
            <person name="Wu L."/>
            <person name="Ma J."/>
        </authorList>
    </citation>
    <scope>NUCLEOTIDE SEQUENCE [LARGE SCALE GENOMIC DNA]</scope>
    <source>
        <strain evidence="9">CCUG 59778</strain>
    </source>
</reference>
<dbReference type="InterPro" id="IPR036388">
    <property type="entry name" value="WH-like_DNA-bd_sf"/>
</dbReference>
<feature type="domain" description="RNA polymerase sigma-70 region 2" evidence="6">
    <location>
        <begin position="20"/>
        <end position="90"/>
    </location>
</feature>
<dbReference type="Pfam" id="PF04542">
    <property type="entry name" value="Sigma70_r2"/>
    <property type="match status" value="1"/>
</dbReference>
<evidence type="ECO:0000259" key="7">
    <source>
        <dbReference type="Pfam" id="PF08281"/>
    </source>
</evidence>
<evidence type="ECO:0000256" key="1">
    <source>
        <dbReference type="ARBA" id="ARBA00010641"/>
    </source>
</evidence>
<dbReference type="SUPFAM" id="SSF88659">
    <property type="entry name" value="Sigma3 and sigma4 domains of RNA polymerase sigma factors"/>
    <property type="match status" value="1"/>
</dbReference>
<dbReference type="EMBL" id="JBHSEC010000001">
    <property type="protein sequence ID" value="MFC4408913.1"/>
    <property type="molecule type" value="Genomic_DNA"/>
</dbReference>
<gene>
    <name evidence="8" type="ORF">ACFOZY_00545</name>
</gene>
<dbReference type="PANTHER" id="PTHR43133:SF8">
    <property type="entry name" value="RNA POLYMERASE SIGMA FACTOR HI_1459-RELATED"/>
    <property type="match status" value="1"/>
</dbReference>
<dbReference type="PANTHER" id="PTHR43133">
    <property type="entry name" value="RNA POLYMERASE ECF-TYPE SIGMA FACTO"/>
    <property type="match status" value="1"/>
</dbReference>
<sequence>MEGFIRKLQNRQEQALAFVVDTYMPYVKAIARKILQRPCGEQAVDECVNDVFLAVWNHSCKFHGDEGEFKRWIGTITKYKAIDYYRRKQKIETVSLEQSRDIKDPDTTEMIYLRKEKRESILLEMQSLSEADRELFLMKYYLDLSNEEIASALSITKAAVENRLYRGKKKLAIMPTIKEQME</sequence>
<dbReference type="RefSeq" id="WP_378151113.1">
    <property type="nucleotide sequence ID" value="NZ_JBHSEC010000001.1"/>
</dbReference>
<dbReference type="NCBIfam" id="TIGR02937">
    <property type="entry name" value="sigma70-ECF"/>
    <property type="match status" value="1"/>
</dbReference>
<keyword evidence="2" id="KW-0805">Transcription regulation</keyword>
<evidence type="ECO:0000313" key="8">
    <source>
        <dbReference type="EMBL" id="MFC4408913.1"/>
    </source>
</evidence>
<dbReference type="Gene3D" id="1.10.10.10">
    <property type="entry name" value="Winged helix-like DNA-binding domain superfamily/Winged helix DNA-binding domain"/>
    <property type="match status" value="1"/>
</dbReference>
<dbReference type="InterPro" id="IPR013249">
    <property type="entry name" value="RNA_pol_sigma70_r4_t2"/>
</dbReference>
<keyword evidence="9" id="KW-1185">Reference proteome</keyword>
<dbReference type="Proteomes" id="UP001595817">
    <property type="component" value="Unassembled WGS sequence"/>
</dbReference>
<evidence type="ECO:0000313" key="9">
    <source>
        <dbReference type="Proteomes" id="UP001595817"/>
    </source>
</evidence>
<name>A0ABV8X0R0_9LACT</name>
<dbReference type="InterPro" id="IPR013325">
    <property type="entry name" value="RNA_pol_sigma_r2"/>
</dbReference>
<protein>
    <submittedName>
        <fullName evidence="8">Sigma-70 family RNA polymerase sigma factor</fullName>
    </submittedName>
</protein>
<comment type="caution">
    <text evidence="8">The sequence shown here is derived from an EMBL/GenBank/DDBJ whole genome shotgun (WGS) entry which is preliminary data.</text>
</comment>
<evidence type="ECO:0000256" key="2">
    <source>
        <dbReference type="ARBA" id="ARBA00023015"/>
    </source>
</evidence>
<accession>A0ABV8X0R0</accession>
<dbReference type="Pfam" id="PF08281">
    <property type="entry name" value="Sigma70_r4_2"/>
    <property type="match status" value="1"/>
</dbReference>